<evidence type="ECO:0000313" key="2">
    <source>
        <dbReference type="EMBL" id="KAL3081678.1"/>
    </source>
</evidence>
<protein>
    <submittedName>
        <fullName evidence="2">Uncharacterized protein</fullName>
    </submittedName>
</protein>
<feature type="signal peptide" evidence="1">
    <location>
        <begin position="1"/>
        <end position="21"/>
    </location>
</feature>
<comment type="caution">
    <text evidence="2">The sequence shown here is derived from an EMBL/GenBank/DDBJ whole genome shotgun (WGS) entry which is preliminary data.</text>
</comment>
<keyword evidence="1" id="KW-0732">Signal</keyword>
<evidence type="ECO:0000313" key="3">
    <source>
        <dbReference type="Proteomes" id="UP001620626"/>
    </source>
</evidence>
<organism evidence="2 3">
    <name type="scientific">Heterodera trifolii</name>
    <dbReference type="NCBI Taxonomy" id="157864"/>
    <lineage>
        <taxon>Eukaryota</taxon>
        <taxon>Metazoa</taxon>
        <taxon>Ecdysozoa</taxon>
        <taxon>Nematoda</taxon>
        <taxon>Chromadorea</taxon>
        <taxon>Rhabditida</taxon>
        <taxon>Tylenchina</taxon>
        <taxon>Tylenchomorpha</taxon>
        <taxon>Tylenchoidea</taxon>
        <taxon>Heteroderidae</taxon>
        <taxon>Heteroderinae</taxon>
        <taxon>Heterodera</taxon>
    </lineage>
</organism>
<evidence type="ECO:0000256" key="1">
    <source>
        <dbReference type="SAM" id="SignalP"/>
    </source>
</evidence>
<sequence length="178" mass="18412">MINQLNLLFAILFIGISFGLATDQNAGNDLKQFGQSTYNVLASAANLGIRAVTTVAPIVRDQVIPGAVNCTKTVVSALPSVANTTKNIFNNYAAPAATNAAPVIAGAAIAVKENVAKPIYNHGVRPTFGMAGNAMANLPEWQNQRKAGTNSSRRNSTGSSGNKSGCMLACFGKGKTSP</sequence>
<keyword evidence="3" id="KW-1185">Reference proteome</keyword>
<dbReference type="Proteomes" id="UP001620626">
    <property type="component" value="Unassembled WGS sequence"/>
</dbReference>
<dbReference type="EMBL" id="JBICBT010001130">
    <property type="protein sequence ID" value="KAL3081678.1"/>
    <property type="molecule type" value="Genomic_DNA"/>
</dbReference>
<proteinExistence type="predicted"/>
<dbReference type="AlphaFoldDB" id="A0ABD2J5H1"/>
<gene>
    <name evidence="2" type="ORF">niasHT_035018</name>
</gene>
<reference evidence="2 3" key="1">
    <citation type="submission" date="2024-10" db="EMBL/GenBank/DDBJ databases">
        <authorList>
            <person name="Kim D."/>
        </authorList>
    </citation>
    <scope>NUCLEOTIDE SEQUENCE [LARGE SCALE GENOMIC DNA]</scope>
    <source>
        <strain evidence="2">BH-2024</strain>
    </source>
</reference>
<feature type="chain" id="PRO_5044856790" evidence="1">
    <location>
        <begin position="22"/>
        <end position="178"/>
    </location>
</feature>
<name>A0ABD2J5H1_9BILA</name>
<accession>A0ABD2J5H1</accession>